<dbReference type="EMBL" id="OM869574">
    <property type="protein sequence ID" value="UPW41308.1"/>
    <property type="molecule type" value="Genomic_DNA"/>
</dbReference>
<name>A0A976R8N2_9VIRU</name>
<accession>A0A976R8N2</accession>
<evidence type="ECO:0000313" key="1">
    <source>
        <dbReference type="EMBL" id="UPW41308.1"/>
    </source>
</evidence>
<organism evidence="1">
    <name type="scientific">Sigmofec virus UA08Rod_4258</name>
    <dbReference type="NCBI Taxonomy" id="2929397"/>
    <lineage>
        <taxon>Viruses</taxon>
        <taxon>Monodnaviria</taxon>
        <taxon>Sangervirae</taxon>
        <taxon>Phixviricota</taxon>
        <taxon>Malgrandaviricetes</taxon>
        <taxon>Petitvirales</taxon>
        <taxon>Microviridae</taxon>
    </lineage>
</organism>
<sequence>MRVTVNIKVLVTFPNKESYQTSFSKHFRRLRDAFVFIKGIDPYVNHCDFCHLDNFSYSKDSCRSFSKHVFAPLTFVDVEIFTSKSISFFLFERLAKRYLDDTTARAYFLHCDLPF</sequence>
<reference evidence="1" key="1">
    <citation type="submission" date="2022-02" db="EMBL/GenBank/DDBJ databases">
        <title>Towards deciphering the DNA virus diversity associated with rodent species in the families Cricetidae and Heteromyidae.</title>
        <authorList>
            <person name="Lund M."/>
            <person name="Larsen B.B."/>
            <person name="Gryseels S."/>
            <person name="Kraberger S."/>
            <person name="Rowsey D.M."/>
            <person name="Steger L."/>
            <person name="Yule K.M."/>
            <person name="Upham N.S."/>
            <person name="Worobey M."/>
            <person name="Van Doorslaer K."/>
            <person name="Varsani A."/>
        </authorList>
    </citation>
    <scope>NUCLEOTIDE SEQUENCE</scope>
    <source>
        <strain evidence="1">UA08Rod_4258</strain>
    </source>
</reference>
<protein>
    <submittedName>
        <fullName evidence="1">Uncharacterized protein</fullName>
    </submittedName>
</protein>
<proteinExistence type="predicted"/>